<dbReference type="SUPFAM" id="SSF160059">
    <property type="entry name" value="PriA/YqbF domain"/>
    <property type="match status" value="1"/>
</dbReference>
<evidence type="ECO:0000256" key="2">
    <source>
        <dbReference type="ARBA" id="ARBA00006343"/>
    </source>
</evidence>
<sequence>MAGGAVRGARQGGDYYSLDAVLAEETLIPCMFKCGSRGVGRALDPSSGAEDVKPRAAAELPLWMLQALTSRDMLAVKVPRWYGEKMRRKIQAGAGVENLRLRCPYFYDVALALHATDGAPSVADLVISTFRSRYKEILTKAHSNESPKEMARIEALLSVEEAALFNAGRASLDALNRWRFGGRANPTRTRAKRRLDGAPVNGSR</sequence>
<evidence type="ECO:0000259" key="5">
    <source>
        <dbReference type="Pfam" id="PF05916"/>
    </source>
</evidence>
<name>A0ABR2YBM1_9CHLO</name>
<evidence type="ECO:0000256" key="3">
    <source>
        <dbReference type="ARBA" id="ARBA00022705"/>
    </source>
</evidence>
<dbReference type="InterPro" id="IPR055221">
    <property type="entry name" value="PSF3_N"/>
</dbReference>
<dbReference type="SUPFAM" id="SSF158573">
    <property type="entry name" value="GINS helical bundle-like"/>
    <property type="match status" value="1"/>
</dbReference>
<reference evidence="7 8" key="1">
    <citation type="journal article" date="2024" name="Nat. Commun.">
        <title>Phylogenomics reveals the evolutionary origins of lichenization in chlorophyte algae.</title>
        <authorList>
            <person name="Puginier C."/>
            <person name="Libourel C."/>
            <person name="Otte J."/>
            <person name="Skaloud P."/>
            <person name="Haon M."/>
            <person name="Grisel S."/>
            <person name="Petersen M."/>
            <person name="Berrin J.G."/>
            <person name="Delaux P.M."/>
            <person name="Dal Grande F."/>
            <person name="Keller J."/>
        </authorList>
    </citation>
    <scope>NUCLEOTIDE SEQUENCE [LARGE SCALE GENOMIC DNA]</scope>
    <source>
        <strain evidence="7 8">SAG 216-7</strain>
    </source>
</reference>
<dbReference type="InterPro" id="IPR010492">
    <property type="entry name" value="GINS_Psf3"/>
</dbReference>
<comment type="similarity">
    <text evidence="2">Belongs to the GINS3/PSF3 family.</text>
</comment>
<feature type="domain" description="GINS subunit" evidence="5">
    <location>
        <begin position="81"/>
        <end position="178"/>
    </location>
</feature>
<comment type="caution">
    <text evidence="7">The sequence shown here is derived from an EMBL/GenBank/DDBJ whole genome shotgun (WGS) entry which is preliminary data.</text>
</comment>
<dbReference type="CDD" id="cd11713">
    <property type="entry name" value="GINS_A_psf3"/>
    <property type="match status" value="1"/>
</dbReference>
<feature type="domain" description="DNA replication complex GINS protein PSF3 N-terminal" evidence="6">
    <location>
        <begin position="16"/>
        <end position="68"/>
    </location>
</feature>
<evidence type="ECO:0000256" key="1">
    <source>
        <dbReference type="ARBA" id="ARBA00004123"/>
    </source>
</evidence>
<protein>
    <recommendedName>
        <fullName evidence="9">GINS subunit domain-containing protein</fullName>
    </recommendedName>
</protein>
<keyword evidence="4" id="KW-0539">Nucleus</keyword>
<evidence type="ECO:0008006" key="9">
    <source>
        <dbReference type="Google" id="ProtNLM"/>
    </source>
</evidence>
<dbReference type="InterPro" id="IPR038437">
    <property type="entry name" value="GINS_Psf3_sf"/>
</dbReference>
<keyword evidence="8" id="KW-1185">Reference proteome</keyword>
<evidence type="ECO:0000256" key="4">
    <source>
        <dbReference type="ARBA" id="ARBA00023242"/>
    </source>
</evidence>
<dbReference type="Pfam" id="PF05916">
    <property type="entry name" value="Sld5"/>
    <property type="match status" value="1"/>
</dbReference>
<organism evidence="7 8">
    <name type="scientific">Coccomyxa subellipsoidea</name>
    <dbReference type="NCBI Taxonomy" id="248742"/>
    <lineage>
        <taxon>Eukaryota</taxon>
        <taxon>Viridiplantae</taxon>
        <taxon>Chlorophyta</taxon>
        <taxon>core chlorophytes</taxon>
        <taxon>Trebouxiophyceae</taxon>
        <taxon>Trebouxiophyceae incertae sedis</taxon>
        <taxon>Coccomyxaceae</taxon>
        <taxon>Coccomyxa</taxon>
    </lineage>
</organism>
<dbReference type="PANTHER" id="PTHR22768">
    <property type="entry name" value="DNA REPLICATION COMPLEX GINS PROTEIN PSF3"/>
    <property type="match status" value="1"/>
</dbReference>
<evidence type="ECO:0000313" key="8">
    <source>
        <dbReference type="Proteomes" id="UP001491310"/>
    </source>
</evidence>
<dbReference type="InterPro" id="IPR021151">
    <property type="entry name" value="GINS_A"/>
</dbReference>
<dbReference type="CDD" id="cd21693">
    <property type="entry name" value="GINS_B_Psf3"/>
    <property type="match status" value="1"/>
</dbReference>
<dbReference type="PANTHER" id="PTHR22768:SF0">
    <property type="entry name" value="DNA REPLICATION COMPLEX GINS PROTEIN PSF3"/>
    <property type="match status" value="1"/>
</dbReference>
<accession>A0ABR2YBM1</accession>
<dbReference type="Gene3D" id="1.20.58.2050">
    <property type="match status" value="1"/>
</dbReference>
<proteinExistence type="inferred from homology"/>
<gene>
    <name evidence="7" type="ORF">WJX75_006798</name>
</gene>
<comment type="subcellular location">
    <subcellularLocation>
        <location evidence="1">Nucleus</location>
    </subcellularLocation>
</comment>
<dbReference type="Proteomes" id="UP001491310">
    <property type="component" value="Unassembled WGS sequence"/>
</dbReference>
<dbReference type="InterPro" id="IPR036224">
    <property type="entry name" value="GINS_bundle-like_dom_sf"/>
</dbReference>
<evidence type="ECO:0000259" key="6">
    <source>
        <dbReference type="Pfam" id="PF22466"/>
    </source>
</evidence>
<evidence type="ECO:0000313" key="7">
    <source>
        <dbReference type="EMBL" id="KAK9901651.1"/>
    </source>
</evidence>
<keyword evidence="3" id="KW-0235">DNA replication</keyword>
<dbReference type="EMBL" id="JALJOT010000017">
    <property type="protein sequence ID" value="KAK9901651.1"/>
    <property type="molecule type" value="Genomic_DNA"/>
</dbReference>
<dbReference type="Pfam" id="PF22466">
    <property type="entry name" value="PSF3_N"/>
    <property type="match status" value="1"/>
</dbReference>